<dbReference type="NCBIfam" id="TIGR00996">
    <property type="entry name" value="Mtu_fam_mce"/>
    <property type="match status" value="1"/>
</dbReference>
<accession>F6ERP2</accession>
<organism evidence="3 4">
    <name type="scientific">Hoyosella subflava (strain DSM 45089 / JCM 17490 / NBRC 109087 / DQS3-9A1)</name>
    <name type="common">Amycolicicoccus subflavus</name>
    <dbReference type="NCBI Taxonomy" id="443218"/>
    <lineage>
        <taxon>Bacteria</taxon>
        <taxon>Bacillati</taxon>
        <taxon>Actinomycetota</taxon>
        <taxon>Actinomycetes</taxon>
        <taxon>Mycobacteriales</taxon>
        <taxon>Hoyosellaceae</taxon>
        <taxon>Hoyosella</taxon>
    </lineage>
</organism>
<dbReference type="EMBL" id="CP002786">
    <property type="protein sequence ID" value="AEF39619.1"/>
    <property type="molecule type" value="Genomic_DNA"/>
</dbReference>
<evidence type="ECO:0000259" key="2">
    <source>
        <dbReference type="Pfam" id="PF02470"/>
    </source>
</evidence>
<dbReference type="eggNOG" id="COG1463">
    <property type="taxonomic scope" value="Bacteria"/>
</dbReference>
<sequence length="335" mass="35914">MRAFVRLAWKPVVFASVMAILLVFIAQAIVRPVSGETHAYTAVFTDANGLRPGDDVRMYGVQVGKVREIRLEGYHASVGFTLQQDRLLYDTSNLAIRYQNLTGQRYIDIQQPSKPGTQTSPGTSIPPTRTTPSFDITALFNGLEPVLAEFSPNAFNHFAENLLAVIEGNDSGIGPALEAIETLSAYAVDRQTVISVLVSNLKHISDQIDGRSPQLLVLIDGIRDVFITLQENFDGVVDFAMTAPPVLAPLNSLLATLGLTPGANPDLDAVIPLLFPEPGSAVEVLDRVPTLVQSINALLPDPGTGVELTCSAGSASAPDPLHVLISGHRISICRN</sequence>
<dbReference type="HOGENOM" id="CLU_026704_1_1_11"/>
<dbReference type="RefSeq" id="WP_013805968.1">
    <property type="nucleotide sequence ID" value="NC_015564.1"/>
</dbReference>
<name>F6ERP2_HOYSD</name>
<dbReference type="InterPro" id="IPR052336">
    <property type="entry name" value="MlaD_Phospholipid_Transporter"/>
</dbReference>
<dbReference type="GO" id="GO:0005576">
    <property type="term" value="C:extracellular region"/>
    <property type="evidence" value="ECO:0007669"/>
    <property type="project" value="TreeGrafter"/>
</dbReference>
<keyword evidence="4" id="KW-1185">Reference proteome</keyword>
<dbReference type="STRING" id="443218.AS9A_1167"/>
<dbReference type="InterPro" id="IPR003399">
    <property type="entry name" value="Mce/MlaD"/>
</dbReference>
<feature type="compositionally biased region" description="Polar residues" evidence="1">
    <location>
        <begin position="110"/>
        <end position="129"/>
    </location>
</feature>
<evidence type="ECO:0000313" key="3">
    <source>
        <dbReference type="EMBL" id="AEF39619.1"/>
    </source>
</evidence>
<dbReference type="PANTHER" id="PTHR33371:SF17">
    <property type="entry name" value="MCE-FAMILY PROTEIN MCE1B"/>
    <property type="match status" value="1"/>
</dbReference>
<dbReference type="InterPro" id="IPR005693">
    <property type="entry name" value="Mce"/>
</dbReference>
<evidence type="ECO:0000313" key="4">
    <source>
        <dbReference type="Proteomes" id="UP000009235"/>
    </source>
</evidence>
<dbReference type="OrthoDB" id="338143at2"/>
<evidence type="ECO:0000256" key="1">
    <source>
        <dbReference type="SAM" id="MobiDB-lite"/>
    </source>
</evidence>
<dbReference type="PANTHER" id="PTHR33371">
    <property type="entry name" value="INTERMEMBRANE PHOSPHOLIPID TRANSPORT SYSTEM BINDING PROTEIN MLAD-RELATED"/>
    <property type="match status" value="1"/>
</dbReference>
<feature type="region of interest" description="Disordered" evidence="1">
    <location>
        <begin position="109"/>
        <end position="129"/>
    </location>
</feature>
<proteinExistence type="predicted"/>
<dbReference type="Proteomes" id="UP000009235">
    <property type="component" value="Chromosome"/>
</dbReference>
<gene>
    <name evidence="3" type="ordered locus">AS9A_1167</name>
</gene>
<dbReference type="Pfam" id="PF02470">
    <property type="entry name" value="MlaD"/>
    <property type="match status" value="1"/>
</dbReference>
<reference evidence="3 4" key="1">
    <citation type="journal article" date="2011" name="J. Bacteriol.">
        <title>Complete genome sequence of Amycolicicoccus subflavus DQS3-9A1T, an actinomycete isolated from crude oil-polluted soil.</title>
        <authorList>
            <person name="Cai M."/>
            <person name="Chen W.M."/>
            <person name="Nie Y."/>
            <person name="Chi C.Q."/>
            <person name="Wang Y.N."/>
            <person name="Tang Y.Q."/>
            <person name="Li G.Y."/>
            <person name="Wu X.L."/>
        </authorList>
    </citation>
    <scope>NUCLEOTIDE SEQUENCE [LARGE SCALE GENOMIC DNA]</scope>
    <source>
        <strain evidence="4">DSM 45089 / DQS3-9A1</strain>
    </source>
</reference>
<protein>
    <submittedName>
        <fullName evidence="3">Putative Mce family protein</fullName>
    </submittedName>
</protein>
<dbReference type="GO" id="GO:0051701">
    <property type="term" value="P:biological process involved in interaction with host"/>
    <property type="evidence" value="ECO:0007669"/>
    <property type="project" value="TreeGrafter"/>
</dbReference>
<feature type="domain" description="Mce/MlaD" evidence="2">
    <location>
        <begin position="38"/>
        <end position="111"/>
    </location>
</feature>
<dbReference type="AlphaFoldDB" id="F6ERP2"/>
<dbReference type="KEGG" id="asd:AS9A_1167"/>